<keyword evidence="3" id="KW-1185">Reference proteome</keyword>
<organism evidence="2 3">
    <name type="scientific">Acetobacterium tundrae</name>
    <dbReference type="NCBI Taxonomy" id="132932"/>
    <lineage>
        <taxon>Bacteria</taxon>
        <taxon>Bacillati</taxon>
        <taxon>Bacillota</taxon>
        <taxon>Clostridia</taxon>
        <taxon>Eubacteriales</taxon>
        <taxon>Eubacteriaceae</taxon>
        <taxon>Acetobacterium</taxon>
    </lineage>
</organism>
<dbReference type="PROSITE" id="PS50943">
    <property type="entry name" value="HTH_CROC1"/>
    <property type="match status" value="1"/>
</dbReference>
<evidence type="ECO:0000313" key="2">
    <source>
        <dbReference type="EMBL" id="MBC3797384.1"/>
    </source>
</evidence>
<dbReference type="InterPro" id="IPR001387">
    <property type="entry name" value="Cro/C1-type_HTH"/>
</dbReference>
<dbReference type="RefSeq" id="WP_148605755.1">
    <property type="nucleotide sequence ID" value="NZ_RXYB01000024.1"/>
</dbReference>
<dbReference type="Pfam" id="PF01381">
    <property type="entry name" value="HTH_3"/>
    <property type="match status" value="1"/>
</dbReference>
<accession>A0ABR6WLS5</accession>
<dbReference type="SMART" id="SM00530">
    <property type="entry name" value="HTH_XRE"/>
    <property type="match status" value="1"/>
</dbReference>
<evidence type="ECO:0000313" key="3">
    <source>
        <dbReference type="Proteomes" id="UP000653358"/>
    </source>
</evidence>
<dbReference type="Proteomes" id="UP000653358">
    <property type="component" value="Unassembled WGS sequence"/>
</dbReference>
<reference evidence="2 3" key="1">
    <citation type="journal article" date="2020" name="mSystems">
        <title>Defining Genomic and Predicted Metabolic Features of the Acetobacterium Genus.</title>
        <authorList>
            <person name="Ross D.E."/>
            <person name="Marshall C.W."/>
            <person name="Gulliver D."/>
            <person name="May H.D."/>
            <person name="Norman R.S."/>
        </authorList>
    </citation>
    <scope>NUCLEOTIDE SEQUENCE [LARGE SCALE GENOMIC DNA]</scope>
    <source>
        <strain evidence="2 3">DSM 9173</strain>
    </source>
</reference>
<sequence length="488" mass="56395">MTKFSEEIKSLIDESGETIQSLAKIGNLDRTTLQRIKSGERLPTKEFFRKLCVALRLSSAEKEALLELYEIEKWGAQRVDNRKKIIALIETITELTEQGIQFSKEMSKNEPPHRNDGHALIRTIITDETAVLETICRTIDRELFDTDEPHLRMFIRGEKEPVYDHIFQQMIGNKKHLILEDVIHLPKVSNGSTTAYYLTTLKSVISISVLKNVAYQSNYLYYSESGELEHSALFPYYILTSDRTLTISSDFKRLIVYDNPDIHELYGDDFSSLLETTGSFIIESRNLYKIFGLDQVRVPKQFMNALPAIGVYFTRELIESKANKQLPHYEFLLEAIISTYVQYQKDKSAITTYFSLDYLRGFVFGQCIFFPPDMCHPFTPEEGLMFLEKTRDDLVNGAITAYAMSDKLKANYGFFEILQTDDAIRLVLHYDDAEEVIFKAIEIKEKSIIELFDDFFMYLPKSDYVLSQAETITQLDDMIEAVKFTQPT</sequence>
<dbReference type="EMBL" id="WJBB01000011">
    <property type="protein sequence ID" value="MBC3797384.1"/>
    <property type="molecule type" value="Genomic_DNA"/>
</dbReference>
<protein>
    <recommendedName>
        <fullName evidence="1">HTH cro/C1-type domain-containing protein</fullName>
    </recommendedName>
</protein>
<proteinExistence type="predicted"/>
<dbReference type="CDD" id="cd00093">
    <property type="entry name" value="HTH_XRE"/>
    <property type="match status" value="1"/>
</dbReference>
<comment type="caution">
    <text evidence="2">The sequence shown here is derived from an EMBL/GenBank/DDBJ whole genome shotgun (WGS) entry which is preliminary data.</text>
</comment>
<gene>
    <name evidence="2" type="ORF">GH807_10025</name>
</gene>
<name>A0ABR6WLS5_9FIRM</name>
<feature type="domain" description="HTH cro/C1-type" evidence="1">
    <location>
        <begin position="8"/>
        <end position="62"/>
    </location>
</feature>
<evidence type="ECO:0000259" key="1">
    <source>
        <dbReference type="PROSITE" id="PS50943"/>
    </source>
</evidence>
<dbReference type="InterPro" id="IPR010982">
    <property type="entry name" value="Lambda_DNA-bd_dom_sf"/>
</dbReference>
<dbReference type="Gene3D" id="1.10.260.40">
    <property type="entry name" value="lambda repressor-like DNA-binding domains"/>
    <property type="match status" value="1"/>
</dbReference>
<dbReference type="SUPFAM" id="SSF47413">
    <property type="entry name" value="lambda repressor-like DNA-binding domains"/>
    <property type="match status" value="1"/>
</dbReference>